<evidence type="ECO:0000313" key="3">
    <source>
        <dbReference type="Proteomes" id="UP001159363"/>
    </source>
</evidence>
<evidence type="ECO:0000313" key="2">
    <source>
        <dbReference type="EMBL" id="KAJ8891540.1"/>
    </source>
</evidence>
<keyword evidence="1" id="KW-0732">Signal</keyword>
<reference evidence="2 3" key="1">
    <citation type="submission" date="2023-02" db="EMBL/GenBank/DDBJ databases">
        <title>LHISI_Scaffold_Assembly.</title>
        <authorList>
            <person name="Stuart O.P."/>
            <person name="Cleave R."/>
            <person name="Magrath M.J.L."/>
            <person name="Mikheyev A.S."/>
        </authorList>
    </citation>
    <scope>NUCLEOTIDE SEQUENCE [LARGE SCALE GENOMIC DNA]</scope>
    <source>
        <strain evidence="2">Daus_M_001</strain>
        <tissue evidence="2">Leg muscle</tissue>
    </source>
</reference>
<keyword evidence="3" id="KW-1185">Reference proteome</keyword>
<dbReference type="EMBL" id="JARBHB010000002">
    <property type="protein sequence ID" value="KAJ8891540.1"/>
    <property type="molecule type" value="Genomic_DNA"/>
</dbReference>
<feature type="signal peptide" evidence="1">
    <location>
        <begin position="1"/>
        <end position="19"/>
    </location>
</feature>
<evidence type="ECO:0008006" key="4">
    <source>
        <dbReference type="Google" id="ProtNLM"/>
    </source>
</evidence>
<name>A0ABQ9I4F8_9NEOP</name>
<feature type="chain" id="PRO_5046300917" description="Secreted protein" evidence="1">
    <location>
        <begin position="20"/>
        <end position="96"/>
    </location>
</feature>
<dbReference type="Proteomes" id="UP001159363">
    <property type="component" value="Chromosome 2"/>
</dbReference>
<evidence type="ECO:0000256" key="1">
    <source>
        <dbReference type="SAM" id="SignalP"/>
    </source>
</evidence>
<organism evidence="2 3">
    <name type="scientific">Dryococelus australis</name>
    <dbReference type="NCBI Taxonomy" id="614101"/>
    <lineage>
        <taxon>Eukaryota</taxon>
        <taxon>Metazoa</taxon>
        <taxon>Ecdysozoa</taxon>
        <taxon>Arthropoda</taxon>
        <taxon>Hexapoda</taxon>
        <taxon>Insecta</taxon>
        <taxon>Pterygota</taxon>
        <taxon>Neoptera</taxon>
        <taxon>Polyneoptera</taxon>
        <taxon>Phasmatodea</taxon>
        <taxon>Verophasmatodea</taxon>
        <taxon>Anareolatae</taxon>
        <taxon>Phasmatidae</taxon>
        <taxon>Eurycanthinae</taxon>
        <taxon>Dryococelus</taxon>
    </lineage>
</organism>
<comment type="caution">
    <text evidence="2">The sequence shown here is derived from an EMBL/GenBank/DDBJ whole genome shotgun (WGS) entry which is preliminary data.</text>
</comment>
<sequence>MVFMLLCPWLLAIHCLSHCVKLSVKCYIHPSHIHQFQKLAEVFSEENVTSVPTSRAQGVRWVSHKKKCLDALARNYNVIVSLLGNWATGNKSSCLV</sequence>
<gene>
    <name evidence="2" type="ORF">PR048_004068</name>
</gene>
<protein>
    <recommendedName>
        <fullName evidence="4">Secreted protein</fullName>
    </recommendedName>
</protein>
<proteinExistence type="predicted"/>
<accession>A0ABQ9I4F8</accession>